<evidence type="ECO:0000313" key="1">
    <source>
        <dbReference type="EMBL" id="TQD80787.1"/>
    </source>
</evidence>
<accession>A0A540L2S8</accession>
<reference evidence="1 2" key="1">
    <citation type="journal article" date="2019" name="G3 (Bethesda)">
        <title>Sequencing of a Wild Apple (Malus baccata) Genome Unravels the Differences Between Cultivated and Wild Apple Species Regarding Disease Resistance and Cold Tolerance.</title>
        <authorList>
            <person name="Chen X."/>
        </authorList>
    </citation>
    <scope>NUCLEOTIDE SEQUENCE [LARGE SCALE GENOMIC DNA]</scope>
    <source>
        <strain evidence="2">cv. Shandingzi</strain>
        <tissue evidence="1">Leaves</tissue>
    </source>
</reference>
<dbReference type="AlphaFoldDB" id="A0A540L2S8"/>
<organism evidence="1 2">
    <name type="scientific">Malus baccata</name>
    <name type="common">Siberian crab apple</name>
    <name type="synonym">Pyrus baccata</name>
    <dbReference type="NCBI Taxonomy" id="106549"/>
    <lineage>
        <taxon>Eukaryota</taxon>
        <taxon>Viridiplantae</taxon>
        <taxon>Streptophyta</taxon>
        <taxon>Embryophyta</taxon>
        <taxon>Tracheophyta</taxon>
        <taxon>Spermatophyta</taxon>
        <taxon>Magnoliopsida</taxon>
        <taxon>eudicotyledons</taxon>
        <taxon>Gunneridae</taxon>
        <taxon>Pentapetalae</taxon>
        <taxon>rosids</taxon>
        <taxon>fabids</taxon>
        <taxon>Rosales</taxon>
        <taxon>Rosaceae</taxon>
        <taxon>Amygdaloideae</taxon>
        <taxon>Maleae</taxon>
        <taxon>Malus</taxon>
    </lineage>
</organism>
<keyword evidence="2" id="KW-1185">Reference proteome</keyword>
<dbReference type="PANTHER" id="PTHR47532">
    <property type="entry name" value="RETINAL-BINDING PROTEIN"/>
    <property type="match status" value="1"/>
</dbReference>
<sequence length="109" mass="12317">MALDWSCSQVKMASTEGMVPITRAFLASYYDTYQFPPLSNDIARLSAEIRSFTADLLPHSLAAQGHRNFKTLLKILHIFAKVINFFQFFACNLKNSISCIVNESNGFNF</sequence>
<dbReference type="Proteomes" id="UP000315295">
    <property type="component" value="Unassembled WGS sequence"/>
</dbReference>
<evidence type="ECO:0000313" key="2">
    <source>
        <dbReference type="Proteomes" id="UP000315295"/>
    </source>
</evidence>
<dbReference type="STRING" id="106549.A0A540L2S8"/>
<protein>
    <submittedName>
        <fullName evidence="1">Uncharacterized protein</fullName>
    </submittedName>
</protein>
<gene>
    <name evidence="1" type="ORF">C1H46_033622</name>
</gene>
<dbReference type="EMBL" id="VIEB01000793">
    <property type="protein sequence ID" value="TQD80787.1"/>
    <property type="molecule type" value="Genomic_DNA"/>
</dbReference>
<proteinExistence type="predicted"/>
<name>A0A540L2S8_MALBA</name>
<comment type="caution">
    <text evidence="1">The sequence shown here is derived from an EMBL/GenBank/DDBJ whole genome shotgun (WGS) entry which is preliminary data.</text>
</comment>
<dbReference type="PANTHER" id="PTHR47532:SF1">
    <property type="entry name" value="RETINAL-BINDING PROTEIN"/>
    <property type="match status" value="1"/>
</dbReference>